<feature type="non-terminal residue" evidence="5">
    <location>
        <position position="126"/>
    </location>
</feature>
<gene>
    <name evidence="5" type="ORF">Q604_UNBC11491G0001</name>
</gene>
<evidence type="ECO:0000313" key="5">
    <source>
        <dbReference type="EMBL" id="ETJ34074.1"/>
    </source>
</evidence>
<dbReference type="GO" id="GO:0006355">
    <property type="term" value="P:regulation of DNA-templated transcription"/>
    <property type="evidence" value="ECO:0007669"/>
    <property type="project" value="InterPro"/>
</dbReference>
<dbReference type="GO" id="GO:0170033">
    <property type="term" value="P:L-amino acid metabolic process"/>
    <property type="evidence" value="ECO:0007669"/>
    <property type="project" value="UniProtKB-ARBA"/>
</dbReference>
<evidence type="ECO:0000256" key="2">
    <source>
        <dbReference type="ARBA" id="ARBA00023004"/>
    </source>
</evidence>
<accession>W1XYX8</accession>
<dbReference type="GO" id="GO:0003677">
    <property type="term" value="F:DNA binding"/>
    <property type="evidence" value="ECO:0007669"/>
    <property type="project" value="InterPro"/>
</dbReference>
<dbReference type="PROSITE" id="PS00877">
    <property type="entry name" value="IDO_2"/>
    <property type="match status" value="1"/>
</dbReference>
<dbReference type="AlphaFoldDB" id="W1XYX8"/>
<comment type="caution">
    <text evidence="5">The sequence shown here is derived from an EMBL/GenBank/DDBJ whole genome shotgun (WGS) entry which is preliminary data.</text>
</comment>
<keyword evidence="2" id="KW-0408">Iron</keyword>
<dbReference type="EMBL" id="AZMM01011491">
    <property type="protein sequence ID" value="ETJ34074.1"/>
    <property type="molecule type" value="Genomic_DNA"/>
</dbReference>
<keyword evidence="3" id="KW-0812">Transmembrane</keyword>
<protein>
    <submittedName>
        <fullName evidence="5">MerR family transcriptional regulator</fullName>
    </submittedName>
</protein>
<dbReference type="InterPro" id="IPR000898">
    <property type="entry name" value="Indolamine_dOase"/>
</dbReference>
<proteinExistence type="predicted"/>
<evidence type="ECO:0000256" key="3">
    <source>
        <dbReference type="SAM" id="Phobius"/>
    </source>
</evidence>
<keyword evidence="3" id="KW-0472">Membrane</keyword>
<dbReference type="InterPro" id="IPR000551">
    <property type="entry name" value="MerR-type_HTH_dom"/>
</dbReference>
<dbReference type="GO" id="GO:0170039">
    <property type="term" value="P:proteinogenic amino acid metabolic process"/>
    <property type="evidence" value="ECO:0007669"/>
    <property type="project" value="UniProtKB-ARBA"/>
</dbReference>
<feature type="non-terminal residue" evidence="5">
    <location>
        <position position="1"/>
    </location>
</feature>
<keyword evidence="1" id="KW-0479">Metal-binding</keyword>
<dbReference type="InterPro" id="IPR009061">
    <property type="entry name" value="DNA-bd_dom_put_sf"/>
</dbReference>
<evidence type="ECO:0000256" key="1">
    <source>
        <dbReference type="ARBA" id="ARBA00022723"/>
    </source>
</evidence>
<dbReference type="SUPFAM" id="SSF46955">
    <property type="entry name" value="Putative DNA-binding domain"/>
    <property type="match status" value="1"/>
</dbReference>
<name>W1XYX8_9ZZZZ</name>
<sequence length="126" mass="14920">EVEKLELILLLKEIGCTIKEIKVLLREDSSMKTLYTLLQIKKHEIQQSITDKENKVRKIEQIQRYVHQNSISPIHYLQDIATYMEESHRRKYVRKKLWLSIALIGSLQYGGLIISIVTRRKKPFLS</sequence>
<reference evidence="5" key="1">
    <citation type="submission" date="2013-12" db="EMBL/GenBank/DDBJ databases">
        <title>A Varibaculum cambriense genome reconstructed from a premature infant gut community with otherwise low bacterial novelty that shifts toward anaerobic metabolism during the third week of life.</title>
        <authorList>
            <person name="Brown C.T."/>
            <person name="Sharon I."/>
            <person name="Thomas B.C."/>
            <person name="Castelle C.J."/>
            <person name="Morowitz M.J."/>
            <person name="Banfield J.F."/>
        </authorList>
    </citation>
    <scope>NUCLEOTIDE SEQUENCE</scope>
</reference>
<feature type="domain" description="HTH merR-type" evidence="4">
    <location>
        <begin position="1"/>
        <end position="27"/>
    </location>
</feature>
<dbReference type="Gene3D" id="1.10.1660.10">
    <property type="match status" value="1"/>
</dbReference>
<dbReference type="GO" id="GO:0016491">
    <property type="term" value="F:oxidoreductase activity"/>
    <property type="evidence" value="ECO:0007669"/>
    <property type="project" value="UniProtKB-ARBA"/>
</dbReference>
<organism evidence="5">
    <name type="scientific">human gut metagenome</name>
    <dbReference type="NCBI Taxonomy" id="408170"/>
    <lineage>
        <taxon>unclassified sequences</taxon>
        <taxon>metagenomes</taxon>
        <taxon>organismal metagenomes</taxon>
    </lineage>
</organism>
<dbReference type="GO" id="GO:0046872">
    <property type="term" value="F:metal ion binding"/>
    <property type="evidence" value="ECO:0007669"/>
    <property type="project" value="UniProtKB-KW"/>
</dbReference>
<dbReference type="PROSITE" id="PS50937">
    <property type="entry name" value="HTH_MERR_2"/>
    <property type="match status" value="1"/>
</dbReference>
<evidence type="ECO:0000259" key="4">
    <source>
        <dbReference type="PROSITE" id="PS50937"/>
    </source>
</evidence>
<dbReference type="GO" id="GO:0020037">
    <property type="term" value="F:heme binding"/>
    <property type="evidence" value="ECO:0007669"/>
    <property type="project" value="InterPro"/>
</dbReference>
<feature type="transmembrane region" description="Helical" evidence="3">
    <location>
        <begin position="97"/>
        <end position="117"/>
    </location>
</feature>
<keyword evidence="3" id="KW-1133">Transmembrane helix</keyword>